<dbReference type="WBParaSite" id="HPBE_0000088501-mRNA-1">
    <property type="protein sequence ID" value="HPBE_0000088501-mRNA-1"/>
    <property type="gene ID" value="HPBE_0000088501"/>
</dbReference>
<protein>
    <submittedName>
        <fullName evidence="2 4">Uncharacterized protein</fullName>
    </submittedName>
</protein>
<keyword evidence="3" id="KW-1185">Reference proteome</keyword>
<gene>
    <name evidence="2" type="ORF">HPBE_LOCUS886</name>
</gene>
<reference evidence="2 3" key="1">
    <citation type="submission" date="2018-11" db="EMBL/GenBank/DDBJ databases">
        <authorList>
            <consortium name="Pathogen Informatics"/>
        </authorList>
    </citation>
    <scope>NUCLEOTIDE SEQUENCE [LARGE SCALE GENOMIC DNA]</scope>
</reference>
<reference evidence="4" key="2">
    <citation type="submission" date="2019-09" db="UniProtKB">
        <authorList>
            <consortium name="WormBaseParasite"/>
        </authorList>
    </citation>
    <scope>IDENTIFICATION</scope>
</reference>
<evidence type="ECO:0000313" key="4">
    <source>
        <dbReference type="WBParaSite" id="HPBE_0000088501-mRNA-1"/>
    </source>
</evidence>
<evidence type="ECO:0000313" key="3">
    <source>
        <dbReference type="Proteomes" id="UP000050761"/>
    </source>
</evidence>
<proteinExistence type="predicted"/>
<evidence type="ECO:0000256" key="1">
    <source>
        <dbReference type="SAM" id="MobiDB-lite"/>
    </source>
</evidence>
<dbReference type="AlphaFoldDB" id="A0A183F3Z3"/>
<name>A0A183F3Z3_HELPZ</name>
<dbReference type="EMBL" id="UZAH01000802">
    <property type="protein sequence ID" value="VDO19268.1"/>
    <property type="molecule type" value="Genomic_DNA"/>
</dbReference>
<organism evidence="3 4">
    <name type="scientific">Heligmosomoides polygyrus</name>
    <name type="common">Parasitic roundworm</name>
    <dbReference type="NCBI Taxonomy" id="6339"/>
    <lineage>
        <taxon>Eukaryota</taxon>
        <taxon>Metazoa</taxon>
        <taxon>Ecdysozoa</taxon>
        <taxon>Nematoda</taxon>
        <taxon>Chromadorea</taxon>
        <taxon>Rhabditida</taxon>
        <taxon>Rhabditina</taxon>
        <taxon>Rhabditomorpha</taxon>
        <taxon>Strongyloidea</taxon>
        <taxon>Heligmosomidae</taxon>
        <taxon>Heligmosomoides</taxon>
    </lineage>
</organism>
<evidence type="ECO:0000313" key="2">
    <source>
        <dbReference type="EMBL" id="VDO19268.1"/>
    </source>
</evidence>
<accession>A0A183F3Z3</accession>
<accession>A0A3P7WNQ9</accession>
<dbReference type="Proteomes" id="UP000050761">
    <property type="component" value="Unassembled WGS sequence"/>
</dbReference>
<feature type="region of interest" description="Disordered" evidence="1">
    <location>
        <begin position="48"/>
        <end position="72"/>
    </location>
</feature>
<sequence length="104" mass="11630">MKAKGTEYIGGEEAIASRQAHHVLRTVHEQRVKGDWAYQFPVWQCDPIDEDQNTTTRDGGGRNGKRKGATTERIDGTSRQVGGCGCGQRIFSCNWHALLPNLFR</sequence>